<name>A0AC61S772_9BACT</name>
<comment type="caution">
    <text evidence="1">The sequence shown here is derived from an EMBL/GenBank/DDBJ whole genome shotgun (WGS) entry which is preliminary data.</text>
</comment>
<gene>
    <name evidence="1" type="ORF">E5990_03330</name>
</gene>
<keyword evidence="2" id="KW-1185">Reference proteome</keyword>
<dbReference type="EMBL" id="SSTG01000023">
    <property type="protein sequence ID" value="THG54300.1"/>
    <property type="molecule type" value="Genomic_DNA"/>
</dbReference>
<evidence type="ECO:0000313" key="2">
    <source>
        <dbReference type="Proteomes" id="UP000305401"/>
    </source>
</evidence>
<evidence type="ECO:0000313" key="1">
    <source>
        <dbReference type="EMBL" id="THG54300.1"/>
    </source>
</evidence>
<dbReference type="Proteomes" id="UP000305401">
    <property type="component" value="Unassembled WGS sequence"/>
</dbReference>
<sequence length="310" mass="35166">MNPATLLLKRLLFAIAAILLAIAHADTYAQELNCQVTVDYSQVQGTNTSVFTTLQEAIADYINTRKWTNAQFSPNEKIECKFFLTVKKYDDPKITGDLQVQASRPVYNSSYSTTLLNFKDQKIEFDYNQGEPLIFSESTQESNLTAIINFYVYLILATDFDSFSPRGGQPYFERAANVVQMAQSSGEPGWKAFEDTKNRSAVLSAFTDPATNALRDLTYQYHRLGLDQMSVSPDKGRAKITESLQILSKIYQISPMSVGLSMFKDAKLDELVNVYTKSPQEERTQVYELLFDMYPTETKRLEMIKKGVNK</sequence>
<reference evidence="1" key="1">
    <citation type="submission" date="2019-04" db="EMBL/GenBank/DDBJ databases">
        <title>Microbes associate with the intestines of laboratory mice.</title>
        <authorList>
            <person name="Navarre W."/>
            <person name="Wong E."/>
            <person name="Huang K.C."/>
            <person name="Tropini C."/>
            <person name="Ng K."/>
            <person name="Yu B."/>
        </authorList>
    </citation>
    <scope>NUCLEOTIDE SEQUENCE</scope>
    <source>
        <strain evidence="1">NM86_A22</strain>
    </source>
</reference>
<organism evidence="1 2">
    <name type="scientific">Muribaculum caecicola</name>
    <dbReference type="NCBI Taxonomy" id="3038144"/>
    <lineage>
        <taxon>Bacteria</taxon>
        <taxon>Pseudomonadati</taxon>
        <taxon>Bacteroidota</taxon>
        <taxon>Bacteroidia</taxon>
        <taxon>Bacteroidales</taxon>
        <taxon>Muribaculaceae</taxon>
        <taxon>Muribaculum</taxon>
    </lineage>
</organism>
<protein>
    <submittedName>
        <fullName evidence="1">DUF4835 family protein</fullName>
    </submittedName>
</protein>
<proteinExistence type="predicted"/>
<accession>A0AC61S772</accession>